<accession>A0ABS4DNH0</accession>
<proteinExistence type="predicted"/>
<evidence type="ECO:0000313" key="5">
    <source>
        <dbReference type="Proteomes" id="UP000823790"/>
    </source>
</evidence>
<evidence type="ECO:0000256" key="1">
    <source>
        <dbReference type="SAM" id="MobiDB-lite"/>
    </source>
</evidence>
<feature type="region of interest" description="Disordered" evidence="1">
    <location>
        <begin position="963"/>
        <end position="1004"/>
    </location>
</feature>
<dbReference type="InterPro" id="IPR011836">
    <property type="entry name" value="YhdP"/>
</dbReference>
<keyword evidence="2" id="KW-1133">Transmembrane helix</keyword>
<evidence type="ECO:0000256" key="2">
    <source>
        <dbReference type="SAM" id="Phobius"/>
    </source>
</evidence>
<organism evidence="4 5">
    <name type="scientific">Frateuria flava</name>
    <dbReference type="NCBI Taxonomy" id="2821489"/>
    <lineage>
        <taxon>Bacteria</taxon>
        <taxon>Pseudomonadati</taxon>
        <taxon>Pseudomonadota</taxon>
        <taxon>Gammaproteobacteria</taxon>
        <taxon>Lysobacterales</taxon>
        <taxon>Rhodanobacteraceae</taxon>
        <taxon>Frateuria</taxon>
    </lineage>
</organism>
<dbReference type="PANTHER" id="PTHR38690">
    <property type="entry name" value="PROTEASE-RELATED"/>
    <property type="match status" value="1"/>
</dbReference>
<keyword evidence="2" id="KW-0472">Membrane</keyword>
<keyword evidence="2" id="KW-0812">Transmembrane</keyword>
<dbReference type="InterPro" id="IPR025263">
    <property type="entry name" value="YhdP_central"/>
</dbReference>
<comment type="caution">
    <text evidence="4">The sequence shown here is derived from an EMBL/GenBank/DDBJ whole genome shotgun (WGS) entry which is preliminary data.</text>
</comment>
<protein>
    <submittedName>
        <fullName evidence="4">TIGR02099 family protein</fullName>
    </submittedName>
</protein>
<feature type="domain" description="YhdP central" evidence="3">
    <location>
        <begin position="10"/>
        <end position="1268"/>
    </location>
</feature>
<name>A0ABS4DNH0_9GAMM</name>
<dbReference type="RefSeq" id="WP_209619656.1">
    <property type="nucleotide sequence ID" value="NZ_JAGJRS010000019.1"/>
</dbReference>
<keyword evidence="5" id="KW-1185">Reference proteome</keyword>
<evidence type="ECO:0000313" key="4">
    <source>
        <dbReference type="EMBL" id="MBP1474599.1"/>
    </source>
</evidence>
<dbReference type="Proteomes" id="UP000823790">
    <property type="component" value="Unassembled WGS sequence"/>
</dbReference>
<feature type="compositionally biased region" description="Low complexity" evidence="1">
    <location>
        <begin position="979"/>
        <end position="989"/>
    </location>
</feature>
<dbReference type="Pfam" id="PF13116">
    <property type="entry name" value="YhdP"/>
    <property type="match status" value="1"/>
</dbReference>
<feature type="region of interest" description="Disordered" evidence="1">
    <location>
        <begin position="1275"/>
        <end position="1303"/>
    </location>
</feature>
<evidence type="ECO:0000259" key="3">
    <source>
        <dbReference type="Pfam" id="PF13116"/>
    </source>
</evidence>
<dbReference type="NCBIfam" id="TIGR02099">
    <property type="entry name" value="YhdP family protein"/>
    <property type="match status" value="1"/>
</dbReference>
<sequence>MNARWQRRLHLALRALGWGAGIAVVTLAVLVALAQLLLPLLARHPQWVAAQLSGRLQRPVSFASMEGHWRGSGPLFVMRDVTVGPGPSGGSPLHLPESELKIDFGAWLLPSRHMLDLRARGLELDLSHDAQGRWHVSGIGGPEGGARQDFSMGPVSLGIWLRDLRLIVTDEASGHRYAVRADQLRLSRQGSRVRFGVLLQREGASGQWHGAGSFREDGSEGRLWLAGDRLDLRTLLGDVAMDGYEAKRGTGKVAAWLDWKDRKVVRATVRFELADLAIAGPAGTASAPALRGLAGISRSADGYEVRYADDKGGALALALHEPDGALRVDMAARDLDLAPLLPWLALKPDLAPSLGAWLGSGHPHALLKQAALQWSRADGVQALQASFSQAGIAAAGKLPGISRLAGTLRGDAQGFSLELPAQATVVDFTPGFRQPFVLPRLGGTLAAWHADGAWQLGMDPLAFQGEGFAGSARGTIALPDDGGRPFLDFYAHVDHAQVPAAKLFLSPHTMSPHAVEWLDRALVAGTVDEGDLVVRGNLSDWPFRHNEGRFEAHARISGLTLDYGEEWPQATGLSVEASFVDNGMLAEARGGESLGIKLERAVALIPDFSDTTVDLNAQGNGSGASLMTFLRQSPIAREQAGTLAKLRLGGSGAFGFHLSLPVKDVSALRLEGSARLADADVDAPEWKLKLDKLAGPVSFDAHGVHAGPLAGRFRGQPASLDLAIADATGEPGTLLSARLQGPFTIAELVQGFPQLEWLGKAAEGRSDYTLGFDVTRGSGDASVQTLSADSTLAGTALKLPVPLSKPADAVLPLHLTLGVPVENARLDVALGDVMRARFRLPAGDTHPLAAAIAFGTAMPDNLPDQGLRIRGHAAALDVSGWVQHAVAGSSSEGPGLESIDAQADHALVFEHDFPDMHIKAAPGTGGLAIDVDSPAMAGHVDVPAADLRKRGITARLQRLYWPQAAPAPDSKSTTEPVDAAAPSASAKEAQTPTEPVANPAATGIDPASLPPFHLWIGDLRLGTARLGEARLETWPTGQGMHIDQLRALSKSVQLNAGGDWNGTAQASQTHMRIDFAAQNLGSMLTAFGYEGLFNGGKTHAVLDASWPGAPTSFALANMTGTLAVDVSHGRIPEVAPGVGRLFGLVSVAELPRRLTLDFGDVFGKGLAFDSIKGDFRFADGNASTDNLKIRGPAADIDIQGRTGLRARDYDQQVYVVPHVGNSLPVVGAVVAGPVGAAAGFAVQGLLGKGLNKAASARYHVTGSWDKPVFTLLEKHELPAQPATPSSTRPAPASHPAAASSSPR</sequence>
<dbReference type="EMBL" id="JAGJRS010000019">
    <property type="protein sequence ID" value="MBP1474599.1"/>
    <property type="molecule type" value="Genomic_DNA"/>
</dbReference>
<feature type="transmembrane region" description="Helical" evidence="2">
    <location>
        <begin position="12"/>
        <end position="38"/>
    </location>
</feature>
<feature type="compositionally biased region" description="Low complexity" evidence="1">
    <location>
        <begin position="1278"/>
        <end position="1303"/>
    </location>
</feature>
<gene>
    <name evidence="4" type="ORF">J7I44_09830</name>
</gene>
<reference evidence="4 5" key="1">
    <citation type="submission" date="2021-04" db="EMBL/GenBank/DDBJ databases">
        <authorList>
            <person name="Huq M.A."/>
        </authorList>
    </citation>
    <scope>NUCLEOTIDE SEQUENCE [LARGE SCALE GENOMIC DNA]</scope>
    <source>
        <strain evidence="4 5">MAH-13</strain>
    </source>
</reference>
<dbReference type="PANTHER" id="PTHR38690:SF1">
    <property type="entry name" value="PROTEASE"/>
    <property type="match status" value="1"/>
</dbReference>